<keyword evidence="7 11" id="KW-0472">Membrane</keyword>
<evidence type="ECO:0000313" key="15">
    <source>
        <dbReference type="Proteomes" id="UP000252357"/>
    </source>
</evidence>
<comment type="similarity">
    <text evidence="3 9">Belongs to the FliF family.</text>
</comment>
<keyword evidence="14" id="KW-0282">Flagellum</keyword>
<dbReference type="AlphaFoldDB" id="A0A368L5E0"/>
<keyword evidence="4" id="KW-1003">Cell membrane</keyword>
<dbReference type="InterPro" id="IPR006182">
    <property type="entry name" value="FliF_N_dom"/>
</dbReference>
<keyword evidence="15" id="KW-1185">Reference proteome</keyword>
<comment type="subcellular location">
    <subcellularLocation>
        <location evidence="1 9">Bacterial flagellum basal body</location>
    </subcellularLocation>
    <subcellularLocation>
        <location evidence="2">Cell membrane</location>
        <topology evidence="2">Multi-pass membrane protein</topology>
    </subcellularLocation>
</comment>
<dbReference type="InterPro" id="IPR045851">
    <property type="entry name" value="AMP-bd_C_sf"/>
</dbReference>
<dbReference type="RefSeq" id="WP_114402782.1">
    <property type="nucleotide sequence ID" value="NZ_QPGB01000002.1"/>
</dbReference>
<evidence type="ECO:0000256" key="7">
    <source>
        <dbReference type="ARBA" id="ARBA00023136"/>
    </source>
</evidence>
<feature type="compositionally biased region" description="Low complexity" evidence="10">
    <location>
        <begin position="333"/>
        <end position="349"/>
    </location>
</feature>
<evidence type="ECO:0000256" key="4">
    <source>
        <dbReference type="ARBA" id="ARBA00022475"/>
    </source>
</evidence>
<dbReference type="InterPro" id="IPR043427">
    <property type="entry name" value="YscJ/FliF"/>
</dbReference>
<feature type="transmembrane region" description="Helical" evidence="11">
    <location>
        <begin position="25"/>
        <end position="44"/>
    </location>
</feature>
<feature type="domain" description="Flagellar M-ring N-terminal" evidence="12">
    <location>
        <begin position="46"/>
        <end position="219"/>
    </location>
</feature>
<dbReference type="PANTHER" id="PTHR30046">
    <property type="entry name" value="FLAGELLAR M-RING PROTEIN"/>
    <property type="match status" value="1"/>
</dbReference>
<feature type="compositionally biased region" description="Polar residues" evidence="10">
    <location>
        <begin position="315"/>
        <end position="326"/>
    </location>
</feature>
<dbReference type="GO" id="GO:0071973">
    <property type="term" value="P:bacterial-type flagellum-dependent cell motility"/>
    <property type="evidence" value="ECO:0007669"/>
    <property type="project" value="InterPro"/>
</dbReference>
<dbReference type="InterPro" id="IPR013556">
    <property type="entry name" value="Flag_M-ring_C"/>
</dbReference>
<dbReference type="PRINTS" id="PR01009">
    <property type="entry name" value="FLGMRINGFLIF"/>
</dbReference>
<evidence type="ECO:0000256" key="2">
    <source>
        <dbReference type="ARBA" id="ARBA00004651"/>
    </source>
</evidence>
<dbReference type="EMBL" id="QPGB01000002">
    <property type="protein sequence ID" value="RCS58693.1"/>
    <property type="molecule type" value="Genomic_DNA"/>
</dbReference>
<dbReference type="NCBIfam" id="TIGR00206">
    <property type="entry name" value="fliF"/>
    <property type="match status" value="1"/>
</dbReference>
<dbReference type="PIRSF" id="PIRSF004862">
    <property type="entry name" value="FliF"/>
    <property type="match status" value="1"/>
</dbReference>
<evidence type="ECO:0000256" key="3">
    <source>
        <dbReference type="ARBA" id="ARBA00007971"/>
    </source>
</evidence>
<evidence type="ECO:0000256" key="8">
    <source>
        <dbReference type="ARBA" id="ARBA00023143"/>
    </source>
</evidence>
<keyword evidence="6 11" id="KW-1133">Transmembrane helix</keyword>
<dbReference type="OrthoDB" id="8554211at2"/>
<reference evidence="14 15" key="1">
    <citation type="journal article" date="2018" name="Int. J. Syst. Evol. Microbiol.">
        <title>Parvibium lacunae gen. nov., sp. nov., a new member of the family Alcaligenaceae isolated from a freshwater pond.</title>
        <authorList>
            <person name="Chen W.M."/>
            <person name="Xie P.B."/>
            <person name="Hsu M.Y."/>
            <person name="Sheu S.Y."/>
        </authorList>
    </citation>
    <scope>NUCLEOTIDE SEQUENCE [LARGE SCALE GENOMIC DNA]</scope>
    <source>
        <strain evidence="14 15">KMB9</strain>
    </source>
</reference>
<evidence type="ECO:0000256" key="5">
    <source>
        <dbReference type="ARBA" id="ARBA00022692"/>
    </source>
</evidence>
<dbReference type="Pfam" id="PF08345">
    <property type="entry name" value="YscJ_FliF_C"/>
    <property type="match status" value="1"/>
</dbReference>
<proteinExistence type="inferred from homology"/>
<evidence type="ECO:0000256" key="10">
    <source>
        <dbReference type="SAM" id="MobiDB-lite"/>
    </source>
</evidence>
<sequence length="544" mass="58887">MAEEQTQDNDSVVARFRNLSTNSRMALLFGLPLVLAALVATMLYSKEPDYRILFTNVADRDGGAILTALGQMNVPYKMIEGGGIMIPADKVHETRLRLASQGLPKGSIVGFELMENQKLGVTQFQEQVNYQRALEGELSRSIQALASVQSARVHLAIPKPTVFIREQQKPTASVLVNLYPGRSLERTQIAGIVHLVSSSLPELTPKNVSVIDQNGVLLSNEPDSTMGALDPSQMAYVQSLEQNYAKRIMDILSPIIGAENVRAQVTAEIDFSQTEQTAELYKPNGDAKEAAIRSQQILENANGATPGAQGVPGALSNQPPGNTSAPISGPGAGATNPTATTATSNPNASTRRESTVNYEVDKTVRYTKNASGAIKRLSAAVVLNHKTVTEKGKTTSVPLTEEEIGKITALAKEAIGFSTDRGDKLNVMHTAFNKSPKQEIEADPFWKTPEGMLLIKDVIKYGLIAGLIMYLLFGILKPAIKDLLTPRQVLQPAGTTLDIIEDSIEEPLSIQVQNNPVVDQVREFAKQDPRVVATVVQNWVKGNE</sequence>
<evidence type="ECO:0000256" key="1">
    <source>
        <dbReference type="ARBA" id="ARBA00004117"/>
    </source>
</evidence>
<gene>
    <name evidence="14" type="ORF">DU000_05705</name>
</gene>
<dbReference type="GO" id="GO:0005886">
    <property type="term" value="C:plasma membrane"/>
    <property type="evidence" value="ECO:0007669"/>
    <property type="project" value="UniProtKB-SubCell"/>
</dbReference>
<dbReference type="Gene3D" id="3.30.300.30">
    <property type="match status" value="1"/>
</dbReference>
<dbReference type="Proteomes" id="UP000252357">
    <property type="component" value="Unassembled WGS sequence"/>
</dbReference>
<dbReference type="GO" id="GO:0003774">
    <property type="term" value="F:cytoskeletal motor activity"/>
    <property type="evidence" value="ECO:0007669"/>
    <property type="project" value="InterPro"/>
</dbReference>
<feature type="region of interest" description="Disordered" evidence="10">
    <location>
        <begin position="302"/>
        <end position="356"/>
    </location>
</feature>
<keyword evidence="14" id="KW-0966">Cell projection</keyword>
<accession>A0A368L5E0</accession>
<comment type="function">
    <text evidence="9">The M ring may be actively involved in energy transduction.</text>
</comment>
<protein>
    <recommendedName>
        <fullName evidence="9">Flagellar M-ring protein</fullName>
    </recommendedName>
</protein>
<evidence type="ECO:0000313" key="14">
    <source>
        <dbReference type="EMBL" id="RCS58693.1"/>
    </source>
</evidence>
<evidence type="ECO:0000256" key="6">
    <source>
        <dbReference type="ARBA" id="ARBA00022989"/>
    </source>
</evidence>
<dbReference type="InterPro" id="IPR000067">
    <property type="entry name" value="FlgMring_FliF"/>
</dbReference>
<dbReference type="PANTHER" id="PTHR30046:SF0">
    <property type="entry name" value="FLAGELLAR M-RING PROTEIN"/>
    <property type="match status" value="1"/>
</dbReference>
<feature type="domain" description="Flagellar M-ring C-terminal" evidence="13">
    <location>
        <begin position="252"/>
        <end position="432"/>
    </location>
</feature>
<evidence type="ECO:0000256" key="11">
    <source>
        <dbReference type="SAM" id="Phobius"/>
    </source>
</evidence>
<dbReference type="Pfam" id="PF01514">
    <property type="entry name" value="YscJ_FliF"/>
    <property type="match status" value="1"/>
</dbReference>
<keyword evidence="8 9" id="KW-0975">Bacterial flagellum</keyword>
<evidence type="ECO:0000259" key="13">
    <source>
        <dbReference type="Pfam" id="PF08345"/>
    </source>
</evidence>
<evidence type="ECO:0000259" key="12">
    <source>
        <dbReference type="Pfam" id="PF01514"/>
    </source>
</evidence>
<keyword evidence="5 11" id="KW-0812">Transmembrane</keyword>
<organism evidence="14 15">
    <name type="scientific">Parvibium lacunae</name>
    <dbReference type="NCBI Taxonomy" id="1888893"/>
    <lineage>
        <taxon>Bacteria</taxon>
        <taxon>Pseudomonadati</taxon>
        <taxon>Pseudomonadota</taxon>
        <taxon>Betaproteobacteria</taxon>
        <taxon>Burkholderiales</taxon>
        <taxon>Alcaligenaceae</taxon>
        <taxon>Parvibium</taxon>
    </lineage>
</organism>
<keyword evidence="14" id="KW-0969">Cilium</keyword>
<name>A0A368L5E0_9BURK</name>
<dbReference type="GO" id="GO:0009431">
    <property type="term" value="C:bacterial-type flagellum basal body, MS ring"/>
    <property type="evidence" value="ECO:0007669"/>
    <property type="project" value="InterPro"/>
</dbReference>
<comment type="caution">
    <text evidence="14">The sequence shown here is derived from an EMBL/GenBank/DDBJ whole genome shotgun (WGS) entry which is preliminary data.</text>
</comment>
<evidence type="ECO:0000256" key="9">
    <source>
        <dbReference type="PIRNR" id="PIRNR004862"/>
    </source>
</evidence>